<dbReference type="AlphaFoldDB" id="A0A8D0GV04"/>
<feature type="region of interest" description="Disordered" evidence="8">
    <location>
        <begin position="238"/>
        <end position="260"/>
    </location>
</feature>
<dbReference type="InterPro" id="IPR002035">
    <property type="entry name" value="VWF_A"/>
</dbReference>
<dbReference type="InterPro" id="IPR002223">
    <property type="entry name" value="Kunitz_BPTI"/>
</dbReference>
<dbReference type="SUPFAM" id="SSF57362">
    <property type="entry name" value="BPTI-like"/>
    <property type="match status" value="1"/>
</dbReference>
<evidence type="ECO:0000259" key="11">
    <source>
        <dbReference type="PROSITE" id="PS50279"/>
    </source>
</evidence>
<dbReference type="PANTHER" id="PTHR24020">
    <property type="entry name" value="COLLAGEN ALPHA"/>
    <property type="match status" value="1"/>
</dbReference>
<dbReference type="CDD" id="cd01450">
    <property type="entry name" value="vWFA_subfamily_ECM"/>
    <property type="match status" value="1"/>
</dbReference>
<feature type="signal peptide" evidence="9">
    <location>
        <begin position="1"/>
        <end position="23"/>
    </location>
</feature>
<keyword evidence="3" id="KW-0272">Extracellular matrix</keyword>
<dbReference type="InterPro" id="IPR050525">
    <property type="entry name" value="ECM_Assembly_Org"/>
</dbReference>
<dbReference type="Pfam" id="PF00092">
    <property type="entry name" value="VWA"/>
    <property type="match status" value="2"/>
</dbReference>
<dbReference type="InterPro" id="IPR036465">
    <property type="entry name" value="vWFA_dom_sf"/>
</dbReference>
<evidence type="ECO:0000256" key="4">
    <source>
        <dbReference type="ARBA" id="ARBA00022690"/>
    </source>
</evidence>
<feature type="domain" description="BPTI/Kunitz inhibitor" evidence="11">
    <location>
        <begin position="538"/>
        <end position="588"/>
    </location>
</feature>
<evidence type="ECO:0000256" key="3">
    <source>
        <dbReference type="ARBA" id="ARBA00022530"/>
    </source>
</evidence>
<feature type="chain" id="PRO_5034862499" evidence="9">
    <location>
        <begin position="24"/>
        <end position="591"/>
    </location>
</feature>
<dbReference type="PROSITE" id="PS00280">
    <property type="entry name" value="BPTI_KUNITZ_1"/>
    <property type="match status" value="1"/>
</dbReference>
<dbReference type="Gene3D" id="4.10.410.10">
    <property type="entry name" value="Pancreatic trypsin inhibitor Kunitz domain"/>
    <property type="match status" value="1"/>
</dbReference>
<keyword evidence="9" id="KW-0732">Signal</keyword>
<accession>A0A8D0GV04</accession>
<dbReference type="GeneTree" id="ENSGT00940000161647"/>
<dbReference type="PROSITE" id="PS50234">
    <property type="entry name" value="VWFA"/>
    <property type="match status" value="2"/>
</dbReference>
<comment type="similarity">
    <text evidence="2">Belongs to the venom Kunitz-type family.</text>
</comment>
<protein>
    <submittedName>
        <fullName evidence="12">Collagen type XXVIII alpha 1 chain</fullName>
    </submittedName>
</protein>
<evidence type="ECO:0000256" key="2">
    <source>
        <dbReference type="ARBA" id="ARBA00008415"/>
    </source>
</evidence>
<dbReference type="CDD" id="cd22628">
    <property type="entry name" value="Kunitz_collagen_alpha1_XXVIII"/>
    <property type="match status" value="1"/>
</dbReference>
<dbReference type="Gene3D" id="3.40.50.410">
    <property type="entry name" value="von Willebrand factor, type A domain"/>
    <property type="match status" value="2"/>
</dbReference>
<evidence type="ECO:0000256" key="5">
    <source>
        <dbReference type="ARBA" id="ARBA00022900"/>
    </source>
</evidence>
<keyword evidence="4" id="KW-0646">Protease inhibitor</keyword>
<name>A0A8D0GV04_SPHPU</name>
<dbReference type="Pfam" id="PF00014">
    <property type="entry name" value="Kunitz_BPTI"/>
    <property type="match status" value="1"/>
</dbReference>
<comment type="subcellular location">
    <subcellularLocation>
        <location evidence="1">Secreted</location>
        <location evidence="1">Extracellular space</location>
        <location evidence="1">Extracellular matrix</location>
    </subcellularLocation>
</comment>
<keyword evidence="5" id="KW-0722">Serine protease inhibitor</keyword>
<evidence type="ECO:0000256" key="9">
    <source>
        <dbReference type="SAM" id="SignalP"/>
    </source>
</evidence>
<dbReference type="SMART" id="SM00131">
    <property type="entry name" value="KU"/>
    <property type="match status" value="1"/>
</dbReference>
<keyword evidence="7" id="KW-1015">Disulfide bond</keyword>
<dbReference type="GO" id="GO:0004867">
    <property type="term" value="F:serine-type endopeptidase inhibitor activity"/>
    <property type="evidence" value="ECO:0007669"/>
    <property type="project" value="UniProtKB-KW"/>
</dbReference>
<dbReference type="PRINTS" id="PR00453">
    <property type="entry name" value="VWFADOMAIN"/>
</dbReference>
<dbReference type="PROSITE" id="PS50279">
    <property type="entry name" value="BPTI_KUNITZ_2"/>
    <property type="match status" value="1"/>
</dbReference>
<reference evidence="12" key="1">
    <citation type="submission" date="2025-08" db="UniProtKB">
        <authorList>
            <consortium name="Ensembl"/>
        </authorList>
    </citation>
    <scope>IDENTIFICATION</scope>
</reference>
<feature type="domain" description="VWFA" evidence="10">
    <location>
        <begin position="279"/>
        <end position="460"/>
    </location>
</feature>
<dbReference type="FunFam" id="3.40.50.410:FF:000051">
    <property type="entry name" value="Collagen type XXVIII alpha 1 chain"/>
    <property type="match status" value="1"/>
</dbReference>
<organism evidence="12 13">
    <name type="scientific">Sphenodon punctatus</name>
    <name type="common">Tuatara</name>
    <name type="synonym">Hatteria punctata</name>
    <dbReference type="NCBI Taxonomy" id="8508"/>
    <lineage>
        <taxon>Eukaryota</taxon>
        <taxon>Metazoa</taxon>
        <taxon>Chordata</taxon>
        <taxon>Craniata</taxon>
        <taxon>Vertebrata</taxon>
        <taxon>Euteleostomi</taxon>
        <taxon>Lepidosauria</taxon>
        <taxon>Sphenodontia</taxon>
        <taxon>Sphenodontidae</taxon>
        <taxon>Sphenodon</taxon>
    </lineage>
</organism>
<dbReference type="Ensembl" id="ENSSPUT00000010775.1">
    <property type="protein sequence ID" value="ENSSPUP00000010113.1"/>
    <property type="gene ID" value="ENSSPUG00000007810.1"/>
</dbReference>
<evidence type="ECO:0000256" key="8">
    <source>
        <dbReference type="SAM" id="MobiDB-lite"/>
    </source>
</evidence>
<sequence length="591" mass="66610">MWKKHSVFCVLLLAVATNPIVYGQNRKKGQRPRKDDLQDACFIDIIFILDSSESAKDILFDKQKEFVNTLSDKIFQMKPSKFQKYVIKQAVMQFSSTVKIDHHFVDWKDLQNFKQEVNKMNYIGHGTYSFYAISNATQLFKTEGRKRSVQVALLMSDGIDHPKSPDVQGISEAARALGISFITIGLSKVANPTKLQLISGDPPGRPVLTLNDSNLSDEILNQLVSNLLRGHHFPINFHQGEQGLPGPRGPDGPPGKGEPGQKVWLNMGCGVKCRDTPLELVFVIDSSESVGPENFDIIKSFIKTVIEMITVSPAVAHVGIINFSHKVEVVSTLQQFMSKDHLKLAVDNMQYLGEGTFTATAIKKAAEIFQVARPGVRKVAIVITDGQTDSRDIKLHIEVKKAHAQNIEMFVIGVVQRSDPNFGNFLKEMKLIATDPDTEHVHQIDDFSTLPGKKNIFQKICENEFDFYLSQVPSSTSALYPGFETTSEHVIDQSGRTHTPQPYIPPPKQEVIDSRGVFYPNVEDKFKLPFYVFPDPKCLEPMRPGECRDYHVKWYYDKDANACARFWYGGCDGTRNRFETEKECRDMCVHG</sequence>
<evidence type="ECO:0000259" key="10">
    <source>
        <dbReference type="PROSITE" id="PS50234"/>
    </source>
</evidence>
<dbReference type="Proteomes" id="UP000694392">
    <property type="component" value="Unplaced"/>
</dbReference>
<evidence type="ECO:0000313" key="12">
    <source>
        <dbReference type="Ensembl" id="ENSSPUP00000010113.1"/>
    </source>
</evidence>
<dbReference type="PRINTS" id="PR00759">
    <property type="entry name" value="BASICPTASE"/>
</dbReference>
<keyword evidence="3" id="KW-0964">Secreted</keyword>
<keyword evidence="6" id="KW-0176">Collagen</keyword>
<reference evidence="12" key="2">
    <citation type="submission" date="2025-09" db="UniProtKB">
        <authorList>
            <consortium name="Ensembl"/>
        </authorList>
    </citation>
    <scope>IDENTIFICATION</scope>
</reference>
<dbReference type="InterPro" id="IPR036880">
    <property type="entry name" value="Kunitz_BPTI_sf"/>
</dbReference>
<feature type="domain" description="VWFA" evidence="10">
    <location>
        <begin position="44"/>
        <end position="227"/>
    </location>
</feature>
<evidence type="ECO:0000313" key="13">
    <source>
        <dbReference type="Proteomes" id="UP000694392"/>
    </source>
</evidence>
<gene>
    <name evidence="12" type="primary">COL28A1</name>
</gene>
<proteinExistence type="inferred from homology"/>
<evidence type="ECO:0000256" key="1">
    <source>
        <dbReference type="ARBA" id="ARBA00004498"/>
    </source>
</evidence>
<dbReference type="FunFam" id="4.10.410.10:FF:000020">
    <property type="entry name" value="Collagen, type VI, alpha 3"/>
    <property type="match status" value="1"/>
</dbReference>
<evidence type="ECO:0000256" key="6">
    <source>
        <dbReference type="ARBA" id="ARBA00023119"/>
    </source>
</evidence>
<dbReference type="GO" id="GO:0005581">
    <property type="term" value="C:collagen trimer"/>
    <property type="evidence" value="ECO:0007669"/>
    <property type="project" value="UniProtKB-KW"/>
</dbReference>
<dbReference type="SMART" id="SM00327">
    <property type="entry name" value="VWA"/>
    <property type="match status" value="2"/>
</dbReference>
<dbReference type="SUPFAM" id="SSF53300">
    <property type="entry name" value="vWA-like"/>
    <property type="match status" value="2"/>
</dbReference>
<dbReference type="InterPro" id="IPR020901">
    <property type="entry name" value="Prtase_inh_Kunz-CS"/>
</dbReference>
<keyword evidence="13" id="KW-1185">Reference proteome</keyword>
<evidence type="ECO:0000256" key="7">
    <source>
        <dbReference type="ARBA" id="ARBA00023157"/>
    </source>
</evidence>
<dbReference type="PANTHER" id="PTHR24020:SF18">
    <property type="entry name" value="COLLAGEN ALPHA-1(VI) CHAIN"/>
    <property type="match status" value="1"/>
</dbReference>